<dbReference type="PANTHER" id="PTHR35534">
    <property type="entry name" value="50S RIBOSOMAL PROTEIN L32"/>
    <property type="match status" value="1"/>
</dbReference>
<dbReference type="EMBL" id="CP001931">
    <property type="protein sequence ID" value="ADC89531.1"/>
    <property type="molecule type" value="Genomic_DNA"/>
</dbReference>
<sequence length="61" mass="7181">MAVPKRRTSVWRRDQRRAQSFFARLKVSSLAVCPNCGEMCMPHRVCPYCGYYRGKKILQDK</sequence>
<dbReference type="GO" id="GO:0006412">
    <property type="term" value="P:translation"/>
    <property type="evidence" value="ECO:0007669"/>
    <property type="project" value="UniProtKB-UniRule"/>
</dbReference>
<dbReference type="InterPro" id="IPR044957">
    <property type="entry name" value="Ribosomal_bL32_bact"/>
</dbReference>
<dbReference type="InterPro" id="IPR002677">
    <property type="entry name" value="Ribosomal_bL32"/>
</dbReference>
<comment type="similarity">
    <text evidence="1 5">Belongs to the bacterial ribosomal protein bL32 family.</text>
</comment>
<dbReference type="OrthoDB" id="9812874at2"/>
<dbReference type="RefSeq" id="WP_012991937.1">
    <property type="nucleotide sequence ID" value="NC_013894.1"/>
</dbReference>
<evidence type="ECO:0000313" key="6">
    <source>
        <dbReference type="EMBL" id="ADC89531.1"/>
    </source>
</evidence>
<dbReference type="GO" id="GO:0003735">
    <property type="term" value="F:structural constituent of ribosome"/>
    <property type="evidence" value="ECO:0007669"/>
    <property type="project" value="InterPro"/>
</dbReference>
<proteinExistence type="inferred from homology"/>
<dbReference type="eggNOG" id="COG0333">
    <property type="taxonomic scope" value="Bacteria"/>
</dbReference>
<keyword evidence="2 5" id="KW-0689">Ribosomal protein</keyword>
<evidence type="ECO:0000256" key="1">
    <source>
        <dbReference type="ARBA" id="ARBA00008560"/>
    </source>
</evidence>
<dbReference type="AlphaFoldDB" id="D3SLA1"/>
<evidence type="ECO:0000256" key="3">
    <source>
        <dbReference type="ARBA" id="ARBA00023274"/>
    </source>
</evidence>
<dbReference type="InterPro" id="IPR011332">
    <property type="entry name" value="Ribosomal_zn-bd"/>
</dbReference>
<accession>D3SLA1</accession>
<protein>
    <recommendedName>
        <fullName evidence="4 5">Large ribosomal subunit protein bL32</fullName>
    </recommendedName>
</protein>
<keyword evidence="7" id="KW-1185">Reference proteome</keyword>
<reference evidence="7" key="1">
    <citation type="journal article" date="2010" name="Stand. Genomic Sci.">
        <title>Complete genome sequence of Thermocrinis albus type strain (HI 11/12T).</title>
        <authorList>
            <person name="Wirth R."/>
            <person name="Sikorski J."/>
            <person name="Brambilla E."/>
            <person name="Misra M."/>
            <person name="Lapidus A."/>
            <person name="Copeland A."/>
            <person name="Nolan M."/>
            <person name="Lucas S."/>
            <person name="Chen F."/>
            <person name="Tice H."/>
            <person name="Cheng J.F."/>
            <person name="Han C."/>
            <person name="Detter J.C."/>
            <person name="Tapia R."/>
            <person name="Bruce D."/>
            <person name="Goodwin L."/>
            <person name="Pitluck S."/>
            <person name="Pati A."/>
            <person name="Anderson I."/>
            <person name="Ivanova N."/>
            <person name="Mavromatis K."/>
            <person name="Mikhailova N."/>
            <person name="Chen A."/>
            <person name="Palaniappan K."/>
            <person name="Bilek Y."/>
            <person name="Hader T."/>
            <person name="Land M."/>
            <person name="Hauser L."/>
            <person name="Chang Y.J."/>
            <person name="Jeffries C.D."/>
            <person name="Tindall B.J."/>
            <person name="Rohde M."/>
            <person name="Goker M."/>
            <person name="Bristow J."/>
            <person name="Eisen J.A."/>
            <person name="Markowitz V."/>
            <person name="Hugenholtz P."/>
            <person name="Kyrpides N.C."/>
            <person name="Klenk H.P."/>
        </authorList>
    </citation>
    <scope>NUCLEOTIDE SEQUENCE [LARGE SCALE GENOMIC DNA]</scope>
    <source>
        <strain evidence="7">DSM 14484 / JCM 11386 / HI 11/12</strain>
    </source>
</reference>
<evidence type="ECO:0000256" key="2">
    <source>
        <dbReference type="ARBA" id="ARBA00022980"/>
    </source>
</evidence>
<dbReference type="PANTHER" id="PTHR35534:SF1">
    <property type="entry name" value="LARGE RIBOSOMAL SUBUNIT PROTEIN BL32"/>
    <property type="match status" value="1"/>
</dbReference>
<dbReference type="KEGG" id="tal:Thal_0899"/>
<gene>
    <name evidence="5" type="primary">rpmF</name>
    <name evidence="6" type="ordered locus">Thal_0899</name>
</gene>
<evidence type="ECO:0000313" key="7">
    <source>
        <dbReference type="Proteomes" id="UP000002043"/>
    </source>
</evidence>
<dbReference type="HOGENOM" id="CLU_129084_1_3_0"/>
<organism evidence="6 7">
    <name type="scientific">Thermocrinis albus (strain DSM 14484 / JCM 11386 / HI 11/12)</name>
    <dbReference type="NCBI Taxonomy" id="638303"/>
    <lineage>
        <taxon>Bacteria</taxon>
        <taxon>Pseudomonadati</taxon>
        <taxon>Aquificota</taxon>
        <taxon>Aquificia</taxon>
        <taxon>Aquificales</taxon>
        <taxon>Aquificaceae</taxon>
        <taxon>Thermocrinis</taxon>
    </lineage>
</organism>
<dbReference type="HAMAP" id="MF_00340">
    <property type="entry name" value="Ribosomal_bL32"/>
    <property type="match status" value="1"/>
</dbReference>
<dbReference type="Pfam" id="PF01783">
    <property type="entry name" value="Ribosomal_L32p"/>
    <property type="match status" value="1"/>
</dbReference>
<dbReference type="SUPFAM" id="SSF57829">
    <property type="entry name" value="Zn-binding ribosomal proteins"/>
    <property type="match status" value="1"/>
</dbReference>
<name>D3SLA1_THEAH</name>
<evidence type="ECO:0000256" key="4">
    <source>
        <dbReference type="ARBA" id="ARBA00035178"/>
    </source>
</evidence>
<dbReference type="GO" id="GO:0015934">
    <property type="term" value="C:large ribosomal subunit"/>
    <property type="evidence" value="ECO:0007669"/>
    <property type="project" value="InterPro"/>
</dbReference>
<dbReference type="Proteomes" id="UP000002043">
    <property type="component" value="Chromosome"/>
</dbReference>
<dbReference type="NCBIfam" id="TIGR01031">
    <property type="entry name" value="rpmF_bact"/>
    <property type="match status" value="1"/>
</dbReference>
<keyword evidence="3 5" id="KW-0687">Ribonucleoprotein</keyword>
<dbReference type="STRING" id="638303.Thal_0899"/>
<evidence type="ECO:0000256" key="5">
    <source>
        <dbReference type="HAMAP-Rule" id="MF_00340"/>
    </source>
</evidence>